<gene>
    <name evidence="4" type="ORF">CLAFUR5_12508</name>
</gene>
<evidence type="ECO:0000313" key="4">
    <source>
        <dbReference type="EMBL" id="UJO23057.1"/>
    </source>
</evidence>
<evidence type="ECO:0000313" key="5">
    <source>
        <dbReference type="Proteomes" id="UP000756132"/>
    </source>
</evidence>
<evidence type="ECO:0000256" key="2">
    <source>
        <dbReference type="ARBA" id="ARBA00022801"/>
    </source>
</evidence>
<dbReference type="Proteomes" id="UP000756132">
    <property type="component" value="Chromosome 10"/>
</dbReference>
<name>A0A9Q8PII7_PASFU</name>
<dbReference type="PIRSF" id="PIRSF001221">
    <property type="entry name" value="Amidase_fungi"/>
    <property type="match status" value="1"/>
</dbReference>
<dbReference type="GeneID" id="71992386"/>
<protein>
    <submittedName>
        <fullName evidence="4">Acetamidase</fullName>
    </submittedName>
</protein>
<dbReference type="SUPFAM" id="SSF75304">
    <property type="entry name" value="Amidase signature (AS) enzymes"/>
    <property type="match status" value="1"/>
</dbReference>
<dbReference type="EMBL" id="CP090172">
    <property type="protein sequence ID" value="UJO23057.1"/>
    <property type="molecule type" value="Genomic_DNA"/>
</dbReference>
<comment type="similarity">
    <text evidence="1">Belongs to the amidase family.</text>
</comment>
<evidence type="ECO:0000259" key="3">
    <source>
        <dbReference type="Pfam" id="PF01425"/>
    </source>
</evidence>
<dbReference type="KEGG" id="ffu:CLAFUR5_12508"/>
<accession>A0A9Q8PII7</accession>
<dbReference type="Pfam" id="PF01425">
    <property type="entry name" value="Amidase"/>
    <property type="match status" value="1"/>
</dbReference>
<evidence type="ECO:0000256" key="1">
    <source>
        <dbReference type="ARBA" id="ARBA00009199"/>
    </source>
</evidence>
<keyword evidence="5" id="KW-1185">Reference proteome</keyword>
<dbReference type="AlphaFoldDB" id="A0A9Q8PII7"/>
<dbReference type="InterPro" id="IPR023631">
    <property type="entry name" value="Amidase_dom"/>
</dbReference>
<proteinExistence type="inferred from homology"/>
<dbReference type="GO" id="GO:0016787">
    <property type="term" value="F:hydrolase activity"/>
    <property type="evidence" value="ECO:0007669"/>
    <property type="project" value="UniProtKB-KW"/>
</dbReference>
<dbReference type="OrthoDB" id="6428749at2759"/>
<dbReference type="PANTHER" id="PTHR46072">
    <property type="entry name" value="AMIDASE-RELATED-RELATED"/>
    <property type="match status" value="1"/>
</dbReference>
<feature type="domain" description="Amidase" evidence="3">
    <location>
        <begin position="87"/>
        <end position="519"/>
    </location>
</feature>
<sequence>MSDHKDNSWQAKAAAKRAAELAKIPHAWRLSAQYLKSDETSSDNVLDIPAKCGILTPEELQITQNFDAVSLAKVVSNGPLRSEDVAIAFCKRASIAQQLLNCLTETLFDDAIARGKWLDQYLVDHGRPVGPLHGVPVSIKDCFHYTGVQSTLGFVSYLDQPKPATNSYLVDVLLELGAILYCKTNIPLTMMTADSHNNVFGRTLNPHRLNLGAGGSSGGEGALVAIRGSVIGIGTDMVAVSVFQRFAMGLTGSSQRRVAYHWEMEPACAGPLANSFEDLELLTRSVIDAKPWNKDSSAIAYPWRADAASTQPTKLRVGYFVEDAEFPIHPPVRRALEATAKALAAAGHEIIPLNNIPSLREAGEIATDYWSLDNTKVWLQNIQAGSEPIIPSLQRHVWTIAKEKEGGYTLDDVFDINTAAGAYKDQWHALWSANKLDVILCPGAQTTAVPHDTYGMPWYTVVWNLLQPGVIIPAGKADKAIDKDDLAVEDPNRPYRAEDVHGAPTSIQLVTRPFEDEELISAARVIDQCLKIADRRVSPL</sequence>
<dbReference type="PANTHER" id="PTHR46072:SF5">
    <property type="entry name" value="GENERAL AMIDASE-C"/>
    <property type="match status" value="1"/>
</dbReference>
<reference evidence="4" key="1">
    <citation type="submission" date="2021-12" db="EMBL/GenBank/DDBJ databases">
        <authorList>
            <person name="Zaccaron A."/>
            <person name="Stergiopoulos I."/>
        </authorList>
    </citation>
    <scope>NUCLEOTIDE SEQUENCE</scope>
    <source>
        <strain evidence="4">Race5_Kim</strain>
    </source>
</reference>
<dbReference type="InterPro" id="IPR036928">
    <property type="entry name" value="AS_sf"/>
</dbReference>
<reference evidence="4" key="2">
    <citation type="journal article" date="2022" name="Microb. Genom.">
        <title>A chromosome-scale genome assembly of the tomato pathogen Cladosporium fulvum reveals a compartmentalized genome architecture and the presence of a dispensable chromosome.</title>
        <authorList>
            <person name="Zaccaron A.Z."/>
            <person name="Chen L.H."/>
            <person name="Samaras A."/>
            <person name="Stergiopoulos I."/>
        </authorList>
    </citation>
    <scope>NUCLEOTIDE SEQUENCE</scope>
    <source>
        <strain evidence="4">Race5_Kim</strain>
    </source>
</reference>
<dbReference type="Gene3D" id="3.90.1300.10">
    <property type="entry name" value="Amidase signature (AS) domain"/>
    <property type="match status" value="1"/>
</dbReference>
<keyword evidence="2" id="KW-0378">Hydrolase</keyword>
<organism evidence="4 5">
    <name type="scientific">Passalora fulva</name>
    <name type="common">Tomato leaf mold</name>
    <name type="synonym">Cladosporium fulvum</name>
    <dbReference type="NCBI Taxonomy" id="5499"/>
    <lineage>
        <taxon>Eukaryota</taxon>
        <taxon>Fungi</taxon>
        <taxon>Dikarya</taxon>
        <taxon>Ascomycota</taxon>
        <taxon>Pezizomycotina</taxon>
        <taxon>Dothideomycetes</taxon>
        <taxon>Dothideomycetidae</taxon>
        <taxon>Mycosphaerellales</taxon>
        <taxon>Mycosphaerellaceae</taxon>
        <taxon>Fulvia</taxon>
    </lineage>
</organism>
<dbReference type="RefSeq" id="XP_047767423.1">
    <property type="nucleotide sequence ID" value="XM_047911656.1"/>
</dbReference>